<dbReference type="PANTHER" id="PTHR43283">
    <property type="entry name" value="BETA-LACTAMASE-RELATED"/>
    <property type="match status" value="1"/>
</dbReference>
<dbReference type="Pfam" id="PF00144">
    <property type="entry name" value="Beta-lactamase"/>
    <property type="match status" value="1"/>
</dbReference>
<evidence type="ECO:0000313" key="3">
    <source>
        <dbReference type="EMBL" id="MBB5376412.1"/>
    </source>
</evidence>
<feature type="domain" description="Beta-lactamase-related" evidence="1">
    <location>
        <begin position="36"/>
        <end position="300"/>
    </location>
</feature>
<reference evidence="2" key="1">
    <citation type="journal article" date="2014" name="Int. J. Syst. Evol. Microbiol.">
        <title>Complete genome of a new Firmicutes species belonging to the dominant human colonic microbiota ('Ruminococcus bicirculans') reveals two chromosomes and a selective capacity to utilize plant glucans.</title>
        <authorList>
            <consortium name="NISC Comparative Sequencing Program"/>
            <person name="Wegmann U."/>
            <person name="Louis P."/>
            <person name="Goesmann A."/>
            <person name="Henrissat B."/>
            <person name="Duncan S.H."/>
            <person name="Flint H.J."/>
        </authorList>
    </citation>
    <scope>NUCLEOTIDE SEQUENCE</scope>
    <source>
        <strain evidence="2">CGMCC 1.18437</strain>
    </source>
</reference>
<keyword evidence="5" id="KW-1185">Reference proteome</keyword>
<dbReference type="InterPro" id="IPR001466">
    <property type="entry name" value="Beta-lactam-related"/>
</dbReference>
<dbReference type="Proteomes" id="UP000539473">
    <property type="component" value="Unassembled WGS sequence"/>
</dbReference>
<dbReference type="InterPro" id="IPR050789">
    <property type="entry name" value="Diverse_Enzym_Activities"/>
</dbReference>
<organism evidence="3 4">
    <name type="scientific">Deinococcus metalli</name>
    <dbReference type="NCBI Taxonomy" id="1141878"/>
    <lineage>
        <taxon>Bacteria</taxon>
        <taxon>Thermotogati</taxon>
        <taxon>Deinococcota</taxon>
        <taxon>Deinococci</taxon>
        <taxon>Deinococcales</taxon>
        <taxon>Deinococcaceae</taxon>
        <taxon>Deinococcus</taxon>
    </lineage>
</organism>
<evidence type="ECO:0000313" key="5">
    <source>
        <dbReference type="Proteomes" id="UP000619376"/>
    </source>
</evidence>
<reference evidence="3 4" key="3">
    <citation type="submission" date="2020-08" db="EMBL/GenBank/DDBJ databases">
        <title>Genomic Encyclopedia of Type Strains, Phase IV (KMG-IV): sequencing the most valuable type-strain genomes for metagenomic binning, comparative biology and taxonomic classification.</title>
        <authorList>
            <person name="Goeker M."/>
        </authorList>
    </citation>
    <scope>NUCLEOTIDE SEQUENCE [LARGE SCALE GENOMIC DNA]</scope>
    <source>
        <strain evidence="3 4">DSM 27521</strain>
    </source>
</reference>
<comment type="caution">
    <text evidence="3">The sequence shown here is derived from an EMBL/GenBank/DDBJ whole genome shotgun (WGS) entry which is preliminary data.</text>
</comment>
<reference evidence="5" key="2">
    <citation type="journal article" date="2019" name="Int. J. Syst. Evol. Microbiol.">
        <title>The Global Catalogue of Microorganisms (GCM) 10K type strain sequencing project: providing services to taxonomists for standard genome sequencing and annotation.</title>
        <authorList>
            <consortium name="The Broad Institute Genomics Platform"/>
            <consortium name="The Broad Institute Genome Sequencing Center for Infectious Disease"/>
            <person name="Wu L."/>
            <person name="Ma J."/>
        </authorList>
    </citation>
    <scope>NUCLEOTIDE SEQUENCE [LARGE SCALE GENOMIC DNA]</scope>
    <source>
        <strain evidence="5">CGMCC 1.18437</strain>
    </source>
</reference>
<evidence type="ECO:0000313" key="2">
    <source>
        <dbReference type="EMBL" id="GHF44258.1"/>
    </source>
</evidence>
<gene>
    <name evidence="2" type="ORF">GCM10017781_20930</name>
    <name evidence="3" type="ORF">HNQ07_001876</name>
</gene>
<dbReference type="PANTHER" id="PTHR43283:SF7">
    <property type="entry name" value="BETA-LACTAMASE-RELATED DOMAIN-CONTAINING PROTEIN"/>
    <property type="match status" value="1"/>
</dbReference>
<reference evidence="2" key="4">
    <citation type="submission" date="2024-05" db="EMBL/GenBank/DDBJ databases">
        <authorList>
            <person name="Sun Q."/>
            <person name="Zhou Y."/>
        </authorList>
    </citation>
    <scope>NUCLEOTIDE SEQUENCE</scope>
    <source>
        <strain evidence="2">CGMCC 1.18437</strain>
    </source>
</reference>
<protein>
    <submittedName>
        <fullName evidence="3">CubicO group peptidase (Beta-lactamase class C family)</fullName>
    </submittedName>
    <submittedName>
        <fullName evidence="2">Serine hydrolase</fullName>
    </submittedName>
</protein>
<dbReference type="AlphaFoldDB" id="A0A7W8KDZ2"/>
<dbReference type="Gene3D" id="3.40.710.10">
    <property type="entry name" value="DD-peptidase/beta-lactamase superfamily"/>
    <property type="match status" value="1"/>
</dbReference>
<sequence length="322" mass="34859">MAHEHLAAPPEAVNADARRLDALNDHVATAWPDVTSVLVARHGRVVTERYFGITPGAAQDVQSVTKSAVSLLVGAALDRGHFRHLDQPVLSLLPPELGAAEDARWHDVTLRHLLTMTGGVPSELGDPAYDEAFMASDDPVRFTLAQPLVCAPGQAFHYSNGGVHVLGAALTHATGRDLAAFAQDTLFTPLGIAAPVWPRDAQGRPLAYGGLLLPPRDLLRVGLLMANRGVWAGTQLIPRAWIDGATRPHVEGARWMECLPGYGWLWWSAREHGAEAWYATGYGGQYVAVFPALELVVVMTGRVTAHPNHRHLIAHVLEAFKR</sequence>
<dbReference type="InterPro" id="IPR012338">
    <property type="entry name" value="Beta-lactam/transpept-like"/>
</dbReference>
<keyword evidence="2" id="KW-0378">Hydrolase</keyword>
<proteinExistence type="predicted"/>
<dbReference type="RefSeq" id="WP_184111013.1">
    <property type="nucleotide sequence ID" value="NZ_BNAJ01000004.1"/>
</dbReference>
<dbReference type="SUPFAM" id="SSF56601">
    <property type="entry name" value="beta-lactamase/transpeptidase-like"/>
    <property type="match status" value="1"/>
</dbReference>
<dbReference type="EMBL" id="JACHFK010000004">
    <property type="protein sequence ID" value="MBB5376412.1"/>
    <property type="molecule type" value="Genomic_DNA"/>
</dbReference>
<dbReference type="GO" id="GO:0016787">
    <property type="term" value="F:hydrolase activity"/>
    <property type="evidence" value="ECO:0007669"/>
    <property type="project" value="UniProtKB-KW"/>
</dbReference>
<evidence type="ECO:0000313" key="4">
    <source>
        <dbReference type="Proteomes" id="UP000539473"/>
    </source>
</evidence>
<name>A0A7W8KDZ2_9DEIO</name>
<evidence type="ECO:0000259" key="1">
    <source>
        <dbReference type="Pfam" id="PF00144"/>
    </source>
</evidence>
<dbReference type="Proteomes" id="UP000619376">
    <property type="component" value="Unassembled WGS sequence"/>
</dbReference>
<accession>A0A7W8KDZ2</accession>
<dbReference type="EMBL" id="BNAJ01000004">
    <property type="protein sequence ID" value="GHF44258.1"/>
    <property type="molecule type" value="Genomic_DNA"/>
</dbReference>